<comment type="caution">
    <text evidence="2">The sequence shown here is derived from an EMBL/GenBank/DDBJ whole genome shotgun (WGS) entry which is preliminary data.</text>
</comment>
<keyword evidence="3" id="KW-1185">Reference proteome</keyword>
<evidence type="ECO:0000313" key="3">
    <source>
        <dbReference type="Proteomes" id="UP000265520"/>
    </source>
</evidence>
<reference evidence="2 3" key="1">
    <citation type="journal article" date="2018" name="Front. Plant Sci.">
        <title>Red Clover (Trifolium pratense) and Zigzag Clover (T. medium) - A Picture of Genomic Similarities and Differences.</title>
        <authorList>
            <person name="Dluhosova J."/>
            <person name="Istvanek J."/>
            <person name="Nedelnik J."/>
            <person name="Repkova J."/>
        </authorList>
    </citation>
    <scope>NUCLEOTIDE SEQUENCE [LARGE SCALE GENOMIC DNA]</scope>
    <source>
        <strain evidence="3">cv. 10/8</strain>
        <tissue evidence="2">Leaf</tissue>
    </source>
</reference>
<protein>
    <submittedName>
        <fullName evidence="2">Uncharacterized protein</fullName>
    </submittedName>
</protein>
<dbReference type="Proteomes" id="UP000265520">
    <property type="component" value="Unassembled WGS sequence"/>
</dbReference>
<name>A0A392U861_9FABA</name>
<organism evidence="2 3">
    <name type="scientific">Trifolium medium</name>
    <dbReference type="NCBI Taxonomy" id="97028"/>
    <lineage>
        <taxon>Eukaryota</taxon>
        <taxon>Viridiplantae</taxon>
        <taxon>Streptophyta</taxon>
        <taxon>Embryophyta</taxon>
        <taxon>Tracheophyta</taxon>
        <taxon>Spermatophyta</taxon>
        <taxon>Magnoliopsida</taxon>
        <taxon>eudicotyledons</taxon>
        <taxon>Gunneridae</taxon>
        <taxon>Pentapetalae</taxon>
        <taxon>rosids</taxon>
        <taxon>fabids</taxon>
        <taxon>Fabales</taxon>
        <taxon>Fabaceae</taxon>
        <taxon>Papilionoideae</taxon>
        <taxon>50 kb inversion clade</taxon>
        <taxon>NPAAA clade</taxon>
        <taxon>Hologalegina</taxon>
        <taxon>IRL clade</taxon>
        <taxon>Trifolieae</taxon>
        <taxon>Trifolium</taxon>
    </lineage>
</organism>
<evidence type="ECO:0000256" key="1">
    <source>
        <dbReference type="SAM" id="MobiDB-lite"/>
    </source>
</evidence>
<proteinExistence type="predicted"/>
<dbReference type="EMBL" id="LXQA010727171">
    <property type="protein sequence ID" value="MCI67945.1"/>
    <property type="molecule type" value="Genomic_DNA"/>
</dbReference>
<accession>A0A392U861</accession>
<dbReference type="AlphaFoldDB" id="A0A392U861"/>
<sequence length="56" mass="6459">KWEEIEEAEKCMGEEDNNNWLLEAKSVKETSITIDMEEEEPDGKMELRQNGTEKGG</sequence>
<feature type="region of interest" description="Disordered" evidence="1">
    <location>
        <begin position="33"/>
        <end position="56"/>
    </location>
</feature>
<evidence type="ECO:0000313" key="2">
    <source>
        <dbReference type="EMBL" id="MCI67945.1"/>
    </source>
</evidence>
<feature type="non-terminal residue" evidence="2">
    <location>
        <position position="1"/>
    </location>
</feature>